<accession>A0A923PMJ8</accession>
<reference evidence="2" key="1">
    <citation type="submission" date="2020-08" db="EMBL/GenBank/DDBJ databases">
        <title>Lewinella bacteria from marine environments.</title>
        <authorList>
            <person name="Zhong Y."/>
        </authorList>
    </citation>
    <scope>NUCLEOTIDE SEQUENCE</scope>
    <source>
        <strain evidence="2">KCTC 42187</strain>
    </source>
</reference>
<protein>
    <submittedName>
        <fullName evidence="2">T9SS type A sorting domain-containing protein</fullName>
    </submittedName>
</protein>
<comment type="caution">
    <text evidence="2">The sequence shown here is derived from an EMBL/GenBank/DDBJ whole genome shotgun (WGS) entry which is preliminary data.</text>
</comment>
<feature type="chain" id="PRO_5037345986" evidence="1">
    <location>
        <begin position="19"/>
        <end position="316"/>
    </location>
</feature>
<gene>
    <name evidence="2" type="ORF">H9S92_14940</name>
</gene>
<proteinExistence type="predicted"/>
<dbReference type="AlphaFoldDB" id="A0A923PMJ8"/>
<organism evidence="2 3">
    <name type="scientific">Neolewinella lacunae</name>
    <dbReference type="NCBI Taxonomy" id="1517758"/>
    <lineage>
        <taxon>Bacteria</taxon>
        <taxon>Pseudomonadati</taxon>
        <taxon>Bacteroidota</taxon>
        <taxon>Saprospiria</taxon>
        <taxon>Saprospirales</taxon>
        <taxon>Lewinellaceae</taxon>
        <taxon>Neolewinella</taxon>
    </lineage>
</organism>
<dbReference type="Proteomes" id="UP000650081">
    <property type="component" value="Unassembled WGS sequence"/>
</dbReference>
<dbReference type="RefSeq" id="WP_187467501.1">
    <property type="nucleotide sequence ID" value="NZ_JACSIT010000138.1"/>
</dbReference>
<dbReference type="NCBIfam" id="TIGR04183">
    <property type="entry name" value="Por_Secre_tail"/>
    <property type="match status" value="1"/>
</dbReference>
<evidence type="ECO:0000313" key="2">
    <source>
        <dbReference type="EMBL" id="MBC6995466.1"/>
    </source>
</evidence>
<evidence type="ECO:0000256" key="1">
    <source>
        <dbReference type="SAM" id="SignalP"/>
    </source>
</evidence>
<sequence length="316" mass="34470">MRTLNFLLFLLCGSMLYAQGVVVNITSAGIGVPPDGDCRSDIAEPDCGNLDGVQDITVAPGAEVALFIQWRNDGSATITEVRATDQQGNPVFPPVSNTLLPGGSDLATVFFNAPVVPGNYTTLLTLTATDSNERDDTDQFRYFITVDQSLPVVFTDFTARATEKDGVVLQWFTQNEENNDRFEVERSLDGRSFVQLGAVAGAGESQTEQGYSFRDRFPLPGENFYRLRQVDVDGRSAYSSVVGVNLAAGLALFPNPAQDELQLPGFAGGAVEIFDALGRLILRQELAAGTPLAVQHLRPGRYLLRAGRESRWWIKR</sequence>
<dbReference type="InterPro" id="IPR026444">
    <property type="entry name" value="Secre_tail"/>
</dbReference>
<dbReference type="InterPro" id="IPR013783">
    <property type="entry name" value="Ig-like_fold"/>
</dbReference>
<evidence type="ECO:0000313" key="3">
    <source>
        <dbReference type="Proteomes" id="UP000650081"/>
    </source>
</evidence>
<dbReference type="Gene3D" id="2.60.40.10">
    <property type="entry name" value="Immunoglobulins"/>
    <property type="match status" value="1"/>
</dbReference>
<keyword evidence="3" id="KW-1185">Reference proteome</keyword>
<feature type="signal peptide" evidence="1">
    <location>
        <begin position="1"/>
        <end position="18"/>
    </location>
</feature>
<name>A0A923PMJ8_9BACT</name>
<keyword evidence="1" id="KW-0732">Signal</keyword>
<dbReference type="EMBL" id="JACSIT010000138">
    <property type="protein sequence ID" value="MBC6995466.1"/>
    <property type="molecule type" value="Genomic_DNA"/>
</dbReference>